<keyword evidence="1" id="KW-0472">Membrane</keyword>
<keyword evidence="5" id="KW-1185">Reference proteome</keyword>
<name>A0A0F7VTJ5_STRLW</name>
<dbReference type="Proteomes" id="UP000037274">
    <property type="component" value="Unassembled WGS sequence"/>
</dbReference>
<dbReference type="PATRIC" id="fig|1437453.5.peg.4133"/>
<dbReference type="EMBL" id="LFEH01000041">
    <property type="protein sequence ID" value="KMS78989.1"/>
    <property type="molecule type" value="Genomic_DNA"/>
</dbReference>
<gene>
    <name evidence="2" type="primary">sle_13950</name>
    <name evidence="3" type="ORF">ACH49_13760</name>
</gene>
<dbReference type="EMBL" id="LN831790">
    <property type="protein sequence ID" value="CQR60857.1"/>
    <property type="molecule type" value="Genomic_DNA"/>
</dbReference>
<evidence type="ECO:0000256" key="1">
    <source>
        <dbReference type="SAM" id="Phobius"/>
    </source>
</evidence>
<proteinExistence type="predicted"/>
<organism evidence="2 4">
    <name type="scientific">Streptomyces leeuwenhoekii</name>
    <dbReference type="NCBI Taxonomy" id="1437453"/>
    <lineage>
        <taxon>Bacteria</taxon>
        <taxon>Bacillati</taxon>
        <taxon>Actinomycetota</taxon>
        <taxon>Actinomycetes</taxon>
        <taxon>Kitasatosporales</taxon>
        <taxon>Streptomycetaceae</taxon>
        <taxon>Streptomyces</taxon>
    </lineage>
</organism>
<keyword evidence="1" id="KW-0812">Transmembrane</keyword>
<sequence>MVRSDATELERRLRRRSPGRIVLVTLIVVAALILAWRVVVLCALEAHFGSGFDDRRFDELETEFDQRQPAFAQAGARMRELSAAHPQAERIAWSLALICVRDAGRAEACKPTSPRDRATYEALPGVDVIVHQSKDPGRTFFRCYGDDPPRYTIMHASEGTDVAAYAKDHGFRGTRPLKPGWVILGPIPDVDREDDQWQ</sequence>
<dbReference type="RefSeq" id="WP_029383592.1">
    <property type="nucleotide sequence ID" value="NZ_AZSD01000168.1"/>
</dbReference>
<feature type="transmembrane region" description="Helical" evidence="1">
    <location>
        <begin position="21"/>
        <end position="39"/>
    </location>
</feature>
<accession>A0A0F7VTJ5</accession>
<evidence type="ECO:0000313" key="3">
    <source>
        <dbReference type="EMBL" id="KMS78989.1"/>
    </source>
</evidence>
<dbReference type="Proteomes" id="UP000035016">
    <property type="component" value="Chromosome Chromosome"/>
</dbReference>
<reference evidence="3 5" key="2">
    <citation type="submission" date="2015-06" db="EMBL/GenBank/DDBJ databases">
        <title>Draft genome sequence of Streptomyces leeuwenhoekii C58, which produces the novel lasso peptide, chaxapeptin.</title>
        <authorList>
            <person name="Yi Y."/>
            <person name="Hai D."/>
            <person name="Jaspars M."/>
            <person name="Sheng H."/>
            <person name="Rateb M.E."/>
            <person name="Bull A."/>
            <person name="Goodfellow M."/>
            <person name="Asenjo J.A."/>
            <person name="Ebel R."/>
        </authorList>
    </citation>
    <scope>NUCLEOTIDE SEQUENCE [LARGE SCALE GENOMIC DNA]</scope>
    <source>
        <strain evidence="3 5">C58</strain>
    </source>
</reference>
<keyword evidence="1" id="KW-1133">Transmembrane helix</keyword>
<protein>
    <submittedName>
        <fullName evidence="2">Uncharacterized protein</fullName>
    </submittedName>
</protein>
<evidence type="ECO:0000313" key="4">
    <source>
        <dbReference type="Proteomes" id="UP000035016"/>
    </source>
</evidence>
<dbReference type="KEGG" id="sle:sle_13950"/>
<evidence type="ECO:0000313" key="5">
    <source>
        <dbReference type="Proteomes" id="UP000037274"/>
    </source>
</evidence>
<dbReference type="AlphaFoldDB" id="A0A0F7VTJ5"/>
<evidence type="ECO:0000313" key="2">
    <source>
        <dbReference type="EMBL" id="CQR60857.1"/>
    </source>
</evidence>
<reference evidence="2 4" key="1">
    <citation type="submission" date="2015-02" db="EMBL/GenBank/DDBJ databases">
        <authorList>
            <person name="Gomez-Escribano P.J."/>
        </authorList>
    </citation>
    <scope>NUCLEOTIDE SEQUENCE [LARGE SCALE GENOMIC DNA]</scope>
    <source>
        <strain evidence="2">C34</strain>
        <strain evidence="4">C34 (DSM 42122 / NRRL B-24963)</strain>
    </source>
</reference>